<name>A0A0A8YMK7_ARUDO</name>
<reference evidence="1" key="1">
    <citation type="submission" date="2014-09" db="EMBL/GenBank/DDBJ databases">
        <authorList>
            <person name="Magalhaes I.L.F."/>
            <person name="Oliveira U."/>
            <person name="Santos F.R."/>
            <person name="Vidigal T.H.D.A."/>
            <person name="Brescovit A.D."/>
            <person name="Santos A.J."/>
        </authorList>
    </citation>
    <scope>NUCLEOTIDE SEQUENCE</scope>
    <source>
        <tissue evidence="1">Shoot tissue taken approximately 20 cm above the soil surface</tissue>
    </source>
</reference>
<dbReference type="EMBL" id="GBRH01271580">
    <property type="protein sequence ID" value="JAD26315.1"/>
    <property type="molecule type" value="Transcribed_RNA"/>
</dbReference>
<proteinExistence type="predicted"/>
<reference evidence="1" key="2">
    <citation type="journal article" date="2015" name="Data Brief">
        <title>Shoot transcriptome of the giant reed, Arundo donax.</title>
        <authorList>
            <person name="Barrero R.A."/>
            <person name="Guerrero F.D."/>
            <person name="Moolhuijzen P."/>
            <person name="Goolsby J.A."/>
            <person name="Tidwell J."/>
            <person name="Bellgard S.E."/>
            <person name="Bellgard M.I."/>
        </authorList>
    </citation>
    <scope>NUCLEOTIDE SEQUENCE</scope>
    <source>
        <tissue evidence="1">Shoot tissue taken approximately 20 cm above the soil surface</tissue>
    </source>
</reference>
<accession>A0A0A8YMK7</accession>
<sequence length="89" mass="9947">MIRSEQCYRGPVKHCEEHVLCDGPGKFGGAKRGVRHSALERRTHQGGHPTYWHRVPKPCSSQLHATREGADRHAAARLDGLVPMVREEG</sequence>
<protein>
    <submittedName>
        <fullName evidence="1">Uncharacterized protein</fullName>
    </submittedName>
</protein>
<organism evidence="1">
    <name type="scientific">Arundo donax</name>
    <name type="common">Giant reed</name>
    <name type="synonym">Donax arundinaceus</name>
    <dbReference type="NCBI Taxonomy" id="35708"/>
    <lineage>
        <taxon>Eukaryota</taxon>
        <taxon>Viridiplantae</taxon>
        <taxon>Streptophyta</taxon>
        <taxon>Embryophyta</taxon>
        <taxon>Tracheophyta</taxon>
        <taxon>Spermatophyta</taxon>
        <taxon>Magnoliopsida</taxon>
        <taxon>Liliopsida</taxon>
        <taxon>Poales</taxon>
        <taxon>Poaceae</taxon>
        <taxon>PACMAD clade</taxon>
        <taxon>Arundinoideae</taxon>
        <taxon>Arundineae</taxon>
        <taxon>Arundo</taxon>
    </lineage>
</organism>
<dbReference type="AlphaFoldDB" id="A0A0A8YMK7"/>
<evidence type="ECO:0000313" key="1">
    <source>
        <dbReference type="EMBL" id="JAD26315.1"/>
    </source>
</evidence>